<dbReference type="EMBL" id="BOMM01000046">
    <property type="protein sequence ID" value="GIE13063.1"/>
    <property type="molecule type" value="Genomic_DNA"/>
</dbReference>
<sequence length="411" mass="42602">MEPHLLTTDQVAERLGVKPATVYAYVSRGMLTSRRNADGKGSLFEKPEVDAFVAGRRRTTTPGIRTGLTLIEDGRLFYRGHDACELARTASFESVVTLLWTGELTHAALEPQPELLELATRAVAVLPSTARLTDRLRVIVAATAAADPLRFDTSPPAVVATGRAMLATMPAAFGTTGGIRPAGLAATLWPALTASDGLTAPNGGAAADRGAGPAGGTGSDSGAELLNAALVLLADHDMAASTLAARVAASTRANPYAVVSAGLAALDGPFHGAASGLVHAMLREALAAEDPIASLTDRQRAGRPIPGFGHTLYPDGDPRATTLLAMIGDGPVRETAERLVEAMRTRSGVHPNVDFPLAVLALTHGMPAEAGEAVFAVGRTAGWLAHALEEYADKPLRFRPSGLYDGRPPGP</sequence>
<name>A0A919J4W8_9ACTN</name>
<reference evidence="6" key="1">
    <citation type="submission" date="2021-01" db="EMBL/GenBank/DDBJ databases">
        <title>Whole genome shotgun sequence of Actinoplanes ferrugineus NBRC 15555.</title>
        <authorList>
            <person name="Komaki H."/>
            <person name="Tamura T."/>
        </authorList>
    </citation>
    <scope>NUCLEOTIDE SEQUENCE</scope>
    <source>
        <strain evidence="6">NBRC 15555</strain>
    </source>
</reference>
<dbReference type="GO" id="GO:0036440">
    <property type="term" value="F:citrate synthase activity"/>
    <property type="evidence" value="ECO:0007669"/>
    <property type="project" value="UniProtKB-EC"/>
</dbReference>
<keyword evidence="7" id="KW-1185">Reference proteome</keyword>
<keyword evidence="4" id="KW-0808">Transferase</keyword>
<evidence type="ECO:0000313" key="7">
    <source>
        <dbReference type="Proteomes" id="UP000598174"/>
    </source>
</evidence>
<feature type="domain" description="Helix-turn-helix" evidence="5">
    <location>
        <begin position="5"/>
        <end position="56"/>
    </location>
</feature>
<dbReference type="SUPFAM" id="SSF46955">
    <property type="entry name" value="Putative DNA-binding domain"/>
    <property type="match status" value="1"/>
</dbReference>
<dbReference type="Proteomes" id="UP000598174">
    <property type="component" value="Unassembled WGS sequence"/>
</dbReference>
<evidence type="ECO:0000313" key="6">
    <source>
        <dbReference type="EMBL" id="GIE13063.1"/>
    </source>
</evidence>
<evidence type="ECO:0000256" key="2">
    <source>
        <dbReference type="ARBA" id="ARBA00010566"/>
    </source>
</evidence>
<comment type="similarity">
    <text evidence="2">Belongs to the citrate synthase family.</text>
</comment>
<dbReference type="GO" id="GO:0006099">
    <property type="term" value="P:tricarboxylic acid cycle"/>
    <property type="evidence" value="ECO:0007669"/>
    <property type="project" value="TreeGrafter"/>
</dbReference>
<dbReference type="Pfam" id="PF12728">
    <property type="entry name" value="HTH_17"/>
    <property type="match status" value="1"/>
</dbReference>
<dbReference type="EC" id="2.3.3.16" evidence="3"/>
<evidence type="ECO:0000259" key="5">
    <source>
        <dbReference type="Pfam" id="PF12728"/>
    </source>
</evidence>
<proteinExistence type="inferred from homology"/>
<evidence type="ECO:0000256" key="3">
    <source>
        <dbReference type="ARBA" id="ARBA00012972"/>
    </source>
</evidence>
<dbReference type="Gene3D" id="1.10.1660.10">
    <property type="match status" value="1"/>
</dbReference>
<dbReference type="Pfam" id="PF00285">
    <property type="entry name" value="Citrate_synt"/>
    <property type="match status" value="1"/>
</dbReference>
<dbReference type="Gene3D" id="1.10.580.10">
    <property type="entry name" value="Citrate Synthase, domain 1"/>
    <property type="match status" value="1"/>
</dbReference>
<dbReference type="SUPFAM" id="SSF48256">
    <property type="entry name" value="Citrate synthase"/>
    <property type="match status" value="1"/>
</dbReference>
<comment type="pathway">
    <text evidence="1">Carbohydrate metabolism; tricarboxylic acid cycle.</text>
</comment>
<dbReference type="InterPro" id="IPR002020">
    <property type="entry name" value="Citrate_synthase"/>
</dbReference>
<dbReference type="GO" id="GO:0005829">
    <property type="term" value="C:cytosol"/>
    <property type="evidence" value="ECO:0007669"/>
    <property type="project" value="TreeGrafter"/>
</dbReference>
<dbReference type="InterPro" id="IPR041657">
    <property type="entry name" value="HTH_17"/>
</dbReference>
<dbReference type="PANTHER" id="PTHR11739:SF4">
    <property type="entry name" value="CITRATE SYNTHASE, PEROXISOMAL"/>
    <property type="match status" value="1"/>
</dbReference>
<organism evidence="6 7">
    <name type="scientific">Paractinoplanes ferrugineus</name>
    <dbReference type="NCBI Taxonomy" id="113564"/>
    <lineage>
        <taxon>Bacteria</taxon>
        <taxon>Bacillati</taxon>
        <taxon>Actinomycetota</taxon>
        <taxon>Actinomycetes</taxon>
        <taxon>Micromonosporales</taxon>
        <taxon>Micromonosporaceae</taxon>
        <taxon>Paractinoplanes</taxon>
    </lineage>
</organism>
<protein>
    <recommendedName>
        <fullName evidence="3">citrate synthase (unknown stereospecificity)</fullName>
        <ecNumber evidence="3">2.3.3.16</ecNumber>
    </recommendedName>
</protein>
<dbReference type="AlphaFoldDB" id="A0A919J4W8"/>
<accession>A0A919J4W8</accession>
<gene>
    <name evidence="6" type="ORF">Afe05nite_49030</name>
</gene>
<dbReference type="Gene3D" id="1.10.230.10">
    <property type="entry name" value="Cytochrome P450-Terp, domain 2"/>
    <property type="match status" value="1"/>
</dbReference>
<dbReference type="InterPro" id="IPR036969">
    <property type="entry name" value="Citrate_synthase_sf"/>
</dbReference>
<dbReference type="PANTHER" id="PTHR11739">
    <property type="entry name" value="CITRATE SYNTHASE"/>
    <property type="match status" value="1"/>
</dbReference>
<evidence type="ECO:0000256" key="1">
    <source>
        <dbReference type="ARBA" id="ARBA00005163"/>
    </source>
</evidence>
<comment type="caution">
    <text evidence="6">The sequence shown here is derived from an EMBL/GenBank/DDBJ whole genome shotgun (WGS) entry which is preliminary data.</text>
</comment>
<evidence type="ECO:0000256" key="4">
    <source>
        <dbReference type="ARBA" id="ARBA00022679"/>
    </source>
</evidence>
<dbReference type="GO" id="GO:0005975">
    <property type="term" value="P:carbohydrate metabolic process"/>
    <property type="evidence" value="ECO:0007669"/>
    <property type="project" value="TreeGrafter"/>
</dbReference>
<dbReference type="InterPro" id="IPR016143">
    <property type="entry name" value="Citrate_synth-like_sm_a-sub"/>
</dbReference>
<dbReference type="InterPro" id="IPR009061">
    <property type="entry name" value="DNA-bd_dom_put_sf"/>
</dbReference>
<dbReference type="InterPro" id="IPR016142">
    <property type="entry name" value="Citrate_synth-like_lrg_a-sub"/>
</dbReference>
<dbReference type="RefSeq" id="WP_203819512.1">
    <property type="nucleotide sequence ID" value="NZ_BAAABP010000063.1"/>
</dbReference>